<evidence type="ECO:0000256" key="1">
    <source>
        <dbReference type="ARBA" id="ARBA00044777"/>
    </source>
</evidence>
<dbReference type="OrthoDB" id="9811016at2"/>
<dbReference type="Gene3D" id="6.10.250.2410">
    <property type="match status" value="1"/>
</dbReference>
<protein>
    <recommendedName>
        <fullName evidence="1 2">Segregation and condensation protein A</fullName>
    </recommendedName>
</protein>
<comment type="subunit">
    <text evidence="2">Component of a cohesin-like complex composed of ScpA, ScpB and the Smc homodimer, in which ScpA and ScpB bind to the head domain of Smc. The presence of the three proteins is required for the association of the complex with DNA.</text>
</comment>
<organism evidence="3 4">
    <name type="scientific">Nitrosovibrio tenuis</name>
    <dbReference type="NCBI Taxonomy" id="1233"/>
    <lineage>
        <taxon>Bacteria</taxon>
        <taxon>Pseudomonadati</taxon>
        <taxon>Pseudomonadota</taxon>
        <taxon>Betaproteobacteria</taxon>
        <taxon>Nitrosomonadales</taxon>
        <taxon>Nitrosomonadaceae</taxon>
        <taxon>Nitrosovibrio</taxon>
    </lineage>
</organism>
<sequence length="270" mass="31188">MNDFIHPASANPIARIHGEPLTELPRDLYIPPDALEVFLDTFQGPLDLLLYLIRKHNLDVLDIPMAELTRQYLSYIEMMRANRLELAAEYLLMAAVLIEIKSRMLLPKPVDTEEEEDGDPRAELVRRLLEYEQMKTAARRLDELPQAERDFALVQVWVEKAVIERLPEVHVDDLRNAWLALLARSQANRRHQITREELSVRLHMSRILHRLQGHKFVEFTELFSPSAGVAELVVTFLALLELIRENQVEVSQPQAFGIIYVKPISFLTAV</sequence>
<dbReference type="HAMAP" id="MF_01805">
    <property type="entry name" value="ScpA"/>
    <property type="match status" value="1"/>
</dbReference>
<dbReference type="Gene3D" id="1.10.10.580">
    <property type="entry name" value="Structural maintenance of chromosome 1. Chain E"/>
    <property type="match status" value="1"/>
</dbReference>
<gene>
    <name evidence="2" type="primary">scpA</name>
    <name evidence="3" type="ORF">SAMN05216387_1208</name>
</gene>
<reference evidence="3 4" key="1">
    <citation type="submission" date="2016-10" db="EMBL/GenBank/DDBJ databases">
        <authorList>
            <person name="de Groot N.N."/>
        </authorList>
    </citation>
    <scope>NUCLEOTIDE SEQUENCE [LARGE SCALE GENOMIC DNA]</scope>
    <source>
        <strain evidence="3 4">Nv1</strain>
    </source>
</reference>
<dbReference type="RefSeq" id="WP_090829630.1">
    <property type="nucleotide sequence ID" value="NZ_FOBH01000020.1"/>
</dbReference>
<comment type="similarity">
    <text evidence="2">Belongs to the ScpA family.</text>
</comment>
<comment type="subcellular location">
    <subcellularLocation>
        <location evidence="2">Cytoplasm</location>
    </subcellularLocation>
    <text evidence="2">Associated with two foci at the outer edges of the nucleoid region in young cells, and at four foci within both cell halves in older cells.</text>
</comment>
<accession>A0A1H7RVB1</accession>
<dbReference type="EMBL" id="FOBH01000020">
    <property type="protein sequence ID" value="SEL63664.1"/>
    <property type="molecule type" value="Genomic_DNA"/>
</dbReference>
<keyword evidence="4" id="KW-1185">Reference proteome</keyword>
<dbReference type="Proteomes" id="UP000198620">
    <property type="component" value="Unassembled WGS sequence"/>
</dbReference>
<dbReference type="GO" id="GO:0051301">
    <property type="term" value="P:cell division"/>
    <property type="evidence" value="ECO:0007669"/>
    <property type="project" value="UniProtKB-KW"/>
</dbReference>
<evidence type="ECO:0000313" key="3">
    <source>
        <dbReference type="EMBL" id="SEL63664.1"/>
    </source>
</evidence>
<dbReference type="Pfam" id="PF02616">
    <property type="entry name" value="SMC_ScpA"/>
    <property type="match status" value="1"/>
</dbReference>
<dbReference type="PANTHER" id="PTHR33969:SF2">
    <property type="entry name" value="SEGREGATION AND CONDENSATION PROTEIN A"/>
    <property type="match status" value="1"/>
</dbReference>
<keyword evidence="2" id="KW-0132">Cell division</keyword>
<evidence type="ECO:0000313" key="4">
    <source>
        <dbReference type="Proteomes" id="UP000198620"/>
    </source>
</evidence>
<dbReference type="GO" id="GO:0006260">
    <property type="term" value="P:DNA replication"/>
    <property type="evidence" value="ECO:0007669"/>
    <property type="project" value="UniProtKB-UniRule"/>
</dbReference>
<keyword evidence="2" id="KW-0159">Chromosome partition</keyword>
<keyword evidence="2" id="KW-0963">Cytoplasm</keyword>
<dbReference type="GO" id="GO:0007059">
    <property type="term" value="P:chromosome segregation"/>
    <property type="evidence" value="ECO:0007669"/>
    <property type="project" value="UniProtKB-UniRule"/>
</dbReference>
<dbReference type="InterPro" id="IPR023093">
    <property type="entry name" value="ScpA-like_C"/>
</dbReference>
<dbReference type="InterPro" id="IPR003768">
    <property type="entry name" value="ScpA"/>
</dbReference>
<dbReference type="GO" id="GO:0005737">
    <property type="term" value="C:cytoplasm"/>
    <property type="evidence" value="ECO:0007669"/>
    <property type="project" value="UniProtKB-SubCell"/>
</dbReference>
<comment type="function">
    <text evidence="2">Participates in chromosomal partition during cell division. May act via the formation of a condensin-like complex containing Smc and ScpB that pull DNA away from mid-cell into both cell halves.</text>
</comment>
<dbReference type="AlphaFoldDB" id="A0A1H7RVB1"/>
<evidence type="ECO:0000256" key="2">
    <source>
        <dbReference type="HAMAP-Rule" id="MF_01805"/>
    </source>
</evidence>
<dbReference type="STRING" id="1233.SAMN05216387_1208"/>
<proteinExistence type="inferred from homology"/>
<name>A0A1H7RVB1_9PROT</name>
<dbReference type="PANTHER" id="PTHR33969">
    <property type="entry name" value="SEGREGATION AND CONDENSATION PROTEIN A"/>
    <property type="match status" value="1"/>
</dbReference>
<keyword evidence="2" id="KW-0131">Cell cycle</keyword>